<reference evidence="1 3" key="1">
    <citation type="submission" date="2012-04" db="EMBL/GenBank/DDBJ databases">
        <title>Finished genome of Dactylococcopsis salina PCC 8305.</title>
        <authorList>
            <consortium name="US DOE Joint Genome Institute"/>
            <person name="Gugger M."/>
            <person name="Coursin T."/>
            <person name="Rippka R."/>
            <person name="Tandeau De Marsac N."/>
            <person name="Huntemann M."/>
            <person name="Wei C.-L."/>
            <person name="Han J."/>
            <person name="Detter J.C."/>
            <person name="Han C."/>
            <person name="Tapia R."/>
            <person name="Daligault H."/>
            <person name="Chen A."/>
            <person name="Krypides N."/>
            <person name="Mavromatis K."/>
            <person name="Markowitz V."/>
            <person name="Szeto E."/>
            <person name="Ivanova N."/>
            <person name="Ovchinnikova G."/>
            <person name="Pagani I."/>
            <person name="Pati A."/>
            <person name="Goodwin L."/>
            <person name="Peters L."/>
            <person name="Pitluck S."/>
            <person name="Woyke T."/>
            <person name="Kerfeld C."/>
        </authorList>
    </citation>
    <scope>NUCLEOTIDE SEQUENCE [LARGE SCALE GENOMIC DNA]</scope>
    <source>
        <strain evidence="1 3">PCC 8305</strain>
    </source>
</reference>
<organism evidence="1 3">
    <name type="scientific">Dactylococcopsis salina (strain PCC 8305)</name>
    <name type="common">Myxobactron salinum</name>
    <dbReference type="NCBI Taxonomy" id="13035"/>
    <lineage>
        <taxon>Bacteria</taxon>
        <taxon>Bacillati</taxon>
        <taxon>Cyanobacteriota</taxon>
        <taxon>Cyanophyceae</taxon>
        <taxon>Nodosilineales</taxon>
        <taxon>Cymatolegaceae</taxon>
        <taxon>Dactylococcopsis</taxon>
    </lineage>
</organism>
<evidence type="ECO:0000313" key="2">
    <source>
        <dbReference type="EMBL" id="AFZ50280.1"/>
    </source>
</evidence>
<sequence length="50" mass="6126">MKKEQFSIRIEVGRLEKLRLYARHKRKTMTQLVEDWIDTLEMPNYKDTEG</sequence>
<keyword evidence="3" id="KW-1185">Reference proteome</keyword>
<dbReference type="HOGENOM" id="CLU_202531_4_0_3"/>
<evidence type="ECO:0000313" key="3">
    <source>
        <dbReference type="Proteomes" id="UP000010482"/>
    </source>
</evidence>
<gene>
    <name evidence="1" type="ORF">Dacsa_0069</name>
    <name evidence="2" type="ORF">Dacsa_1607</name>
</gene>
<proteinExistence type="predicted"/>
<dbReference type="KEGG" id="dsl:Dacsa_0069"/>
<dbReference type="eggNOG" id="ENOG5033KSW">
    <property type="taxonomic scope" value="Bacteria"/>
</dbReference>
<protein>
    <submittedName>
        <fullName evidence="1">Uncharacterized protein</fullName>
    </submittedName>
</protein>
<dbReference type="KEGG" id="dsl:Dacsa_1607"/>
<evidence type="ECO:0000313" key="1">
    <source>
        <dbReference type="EMBL" id="AFZ48889.1"/>
    </source>
</evidence>
<dbReference type="AlphaFoldDB" id="K9YPT4"/>
<accession>K9YPT4</accession>
<dbReference type="Proteomes" id="UP000010482">
    <property type="component" value="Chromosome"/>
</dbReference>
<name>K9YPT4_DACS8</name>
<dbReference type="EMBL" id="CP003944">
    <property type="protein sequence ID" value="AFZ48889.1"/>
    <property type="molecule type" value="Genomic_DNA"/>
</dbReference>
<dbReference type="EMBL" id="CP003944">
    <property type="protein sequence ID" value="AFZ50280.1"/>
    <property type="molecule type" value="Genomic_DNA"/>
</dbReference>